<feature type="transmembrane region" description="Helical" evidence="1">
    <location>
        <begin position="259"/>
        <end position="281"/>
    </location>
</feature>
<dbReference type="RefSeq" id="WP_200277585.1">
    <property type="nucleotide sequence ID" value="NZ_JAENII010000003.1"/>
</dbReference>
<dbReference type="CDD" id="cd06174">
    <property type="entry name" value="MFS"/>
    <property type="match status" value="1"/>
</dbReference>
<feature type="transmembrane region" description="Helical" evidence="1">
    <location>
        <begin position="82"/>
        <end position="103"/>
    </location>
</feature>
<gene>
    <name evidence="2" type="ORF">JIN81_05880</name>
</gene>
<comment type="caution">
    <text evidence="2">The sequence shown here is derived from an EMBL/GenBank/DDBJ whole genome shotgun (WGS) entry which is preliminary data.</text>
</comment>
<feature type="transmembrane region" description="Helical" evidence="1">
    <location>
        <begin position="22"/>
        <end position="44"/>
    </location>
</feature>
<protein>
    <submittedName>
        <fullName evidence="2">MFS transporter</fullName>
    </submittedName>
</protein>
<keyword evidence="1" id="KW-0812">Transmembrane</keyword>
<feature type="transmembrane region" description="Helical" evidence="1">
    <location>
        <begin position="293"/>
        <end position="313"/>
    </location>
</feature>
<feature type="transmembrane region" description="Helical" evidence="1">
    <location>
        <begin position="349"/>
        <end position="372"/>
    </location>
</feature>
<feature type="transmembrane region" description="Helical" evidence="1">
    <location>
        <begin position="378"/>
        <end position="399"/>
    </location>
</feature>
<keyword evidence="3" id="KW-1185">Reference proteome</keyword>
<dbReference type="Gene3D" id="1.20.1250.20">
    <property type="entry name" value="MFS general substrate transporter like domains"/>
    <property type="match status" value="2"/>
</dbReference>
<feature type="transmembrane region" description="Helical" evidence="1">
    <location>
        <begin position="319"/>
        <end position="337"/>
    </location>
</feature>
<evidence type="ECO:0000256" key="1">
    <source>
        <dbReference type="SAM" id="Phobius"/>
    </source>
</evidence>
<feature type="transmembrane region" description="Helical" evidence="1">
    <location>
        <begin position="56"/>
        <end position="75"/>
    </location>
</feature>
<evidence type="ECO:0000313" key="2">
    <source>
        <dbReference type="EMBL" id="MBK1826539.1"/>
    </source>
</evidence>
<keyword evidence="1" id="KW-1133">Transmembrane helix</keyword>
<keyword evidence="1" id="KW-0472">Membrane</keyword>
<feature type="transmembrane region" description="Helical" evidence="1">
    <location>
        <begin position="179"/>
        <end position="200"/>
    </location>
</feature>
<evidence type="ECO:0000313" key="3">
    <source>
        <dbReference type="Proteomes" id="UP000658278"/>
    </source>
</evidence>
<reference evidence="2" key="1">
    <citation type="submission" date="2021-01" db="EMBL/GenBank/DDBJ databases">
        <title>Modified the classification status of verrucomicrobia.</title>
        <authorList>
            <person name="Feng X."/>
        </authorList>
    </citation>
    <scope>NUCLEOTIDE SEQUENCE</scope>
    <source>
        <strain evidence="2">KCTC 22201</strain>
    </source>
</reference>
<dbReference type="Proteomes" id="UP000658278">
    <property type="component" value="Unassembled WGS sequence"/>
</dbReference>
<accession>A0A934RC17</accession>
<feature type="transmembrane region" description="Helical" evidence="1">
    <location>
        <begin position="144"/>
        <end position="167"/>
    </location>
</feature>
<dbReference type="SUPFAM" id="SSF103473">
    <property type="entry name" value="MFS general substrate transporter"/>
    <property type="match status" value="1"/>
</dbReference>
<feature type="transmembrane region" description="Helical" evidence="1">
    <location>
        <begin position="109"/>
        <end position="132"/>
    </location>
</feature>
<organism evidence="2 3">
    <name type="scientific">Haloferula rosea</name>
    <dbReference type="NCBI Taxonomy" id="490093"/>
    <lineage>
        <taxon>Bacteria</taxon>
        <taxon>Pseudomonadati</taxon>
        <taxon>Verrucomicrobiota</taxon>
        <taxon>Verrucomicrobiia</taxon>
        <taxon>Verrucomicrobiales</taxon>
        <taxon>Verrucomicrobiaceae</taxon>
        <taxon>Haloferula</taxon>
    </lineage>
</organism>
<feature type="transmembrane region" description="Helical" evidence="1">
    <location>
        <begin position="227"/>
        <end position="247"/>
    </location>
</feature>
<dbReference type="AlphaFoldDB" id="A0A934RC17"/>
<name>A0A934RC17_9BACT</name>
<proteinExistence type="predicted"/>
<sequence length="410" mass="44942">MPSPIPGQEDFNQRGKTFRLELLRAMPAGFVDTAASTFALFIAIRVFDLSPLMKGAMISAGSVGLLLSLFIVQIARRLGRPVNRLAALIWVIAAHGFAMAALSEGHGNRYFSGCFIAFTALGMGTPLIAQIYRKHYPDQSRGRLFSFTAMMRASAAGLVAWGVGAWISSRDGAFSPLFWAYAGACLAMAACVTAVAPVVLRRTIQLKWFDAFRHVGGDAPFRKLLKVWMVFGLGNLISWALFVEFISNPVYGFGLDAENVAIISSTVPMVVFIACVVPWGFVFDRLPFYSVRALVNVFFIAGILIFFLGGNWLSLCIGIGLHGVARSGGNILWTLWVTRFADSERVLEYMSVHTFLTGLRGVFAPLIAFTAAEFLTPTWVAWTSASLIFLSTLAILPEIREELTRRKARA</sequence>
<dbReference type="InterPro" id="IPR036259">
    <property type="entry name" value="MFS_trans_sf"/>
</dbReference>
<dbReference type="EMBL" id="JAENII010000003">
    <property type="protein sequence ID" value="MBK1826539.1"/>
    <property type="molecule type" value="Genomic_DNA"/>
</dbReference>